<dbReference type="NCBIfam" id="TIGR00401">
    <property type="entry name" value="msrA"/>
    <property type="match status" value="1"/>
</dbReference>
<dbReference type="GO" id="GO:0005737">
    <property type="term" value="C:cytoplasm"/>
    <property type="evidence" value="ECO:0007669"/>
    <property type="project" value="TreeGrafter"/>
</dbReference>
<keyword evidence="5" id="KW-0732">Signal</keyword>
<evidence type="ECO:0000259" key="6">
    <source>
        <dbReference type="Pfam" id="PF01625"/>
    </source>
</evidence>
<dbReference type="Gene3D" id="3.30.1060.10">
    <property type="entry name" value="Peptide methionine sulphoxide reductase MsrA"/>
    <property type="match status" value="1"/>
</dbReference>
<comment type="catalytic activity">
    <reaction evidence="2 4">
        <text>L-methionyl-[protein] + [thioredoxin]-disulfide + H2O = L-methionyl-(S)-S-oxide-[protein] + [thioredoxin]-dithiol</text>
        <dbReference type="Rhea" id="RHEA:14217"/>
        <dbReference type="Rhea" id="RHEA-COMP:10698"/>
        <dbReference type="Rhea" id="RHEA-COMP:10700"/>
        <dbReference type="Rhea" id="RHEA-COMP:12313"/>
        <dbReference type="Rhea" id="RHEA-COMP:12315"/>
        <dbReference type="ChEBI" id="CHEBI:15377"/>
        <dbReference type="ChEBI" id="CHEBI:16044"/>
        <dbReference type="ChEBI" id="CHEBI:29950"/>
        <dbReference type="ChEBI" id="CHEBI:44120"/>
        <dbReference type="ChEBI" id="CHEBI:50058"/>
        <dbReference type="EC" id="1.8.4.11"/>
    </reaction>
</comment>
<evidence type="ECO:0000256" key="4">
    <source>
        <dbReference type="HAMAP-Rule" id="MF_01401"/>
    </source>
</evidence>
<organism evidence="7 8">
    <name type="scientific">Aureimonas fodinaquatilis</name>
    <dbReference type="NCBI Taxonomy" id="2565783"/>
    <lineage>
        <taxon>Bacteria</taxon>
        <taxon>Pseudomonadati</taxon>
        <taxon>Pseudomonadota</taxon>
        <taxon>Alphaproteobacteria</taxon>
        <taxon>Hyphomicrobiales</taxon>
        <taxon>Aurantimonadaceae</taxon>
        <taxon>Aureimonas</taxon>
    </lineage>
</organism>
<dbReference type="HAMAP" id="MF_01401">
    <property type="entry name" value="MsrA"/>
    <property type="match status" value="1"/>
</dbReference>
<comment type="similarity">
    <text evidence="4">Belongs to the MsrA Met sulfoxide reductase family.</text>
</comment>
<dbReference type="InterPro" id="IPR050162">
    <property type="entry name" value="MsrA_MetSO_reductase"/>
</dbReference>
<protein>
    <recommendedName>
        <fullName evidence="4">Peptide methionine sulfoxide reductase MsrA</fullName>
        <shortName evidence="4">Protein-methionine-S-oxide reductase</shortName>
        <ecNumber evidence="4">1.8.4.11</ecNumber>
    </recommendedName>
    <alternativeName>
        <fullName evidence="4">Peptide-methionine (S)-S-oxide reductase</fullName>
        <shortName evidence="4">Peptide Met(O) reductase</shortName>
    </alternativeName>
</protein>
<dbReference type="EC" id="1.8.4.11" evidence="4"/>
<evidence type="ECO:0000256" key="1">
    <source>
        <dbReference type="ARBA" id="ARBA00023002"/>
    </source>
</evidence>
<feature type="active site" evidence="4">
    <location>
        <position position="34"/>
    </location>
</feature>
<comment type="catalytic activity">
    <reaction evidence="3 4">
        <text>[thioredoxin]-disulfide + L-methionine + H2O = L-methionine (S)-S-oxide + [thioredoxin]-dithiol</text>
        <dbReference type="Rhea" id="RHEA:19993"/>
        <dbReference type="Rhea" id="RHEA-COMP:10698"/>
        <dbReference type="Rhea" id="RHEA-COMP:10700"/>
        <dbReference type="ChEBI" id="CHEBI:15377"/>
        <dbReference type="ChEBI" id="CHEBI:29950"/>
        <dbReference type="ChEBI" id="CHEBI:50058"/>
        <dbReference type="ChEBI" id="CHEBI:57844"/>
        <dbReference type="ChEBI" id="CHEBI:58772"/>
        <dbReference type="EC" id="1.8.4.11"/>
    </reaction>
</comment>
<accession>A0A5B0DUR0</accession>
<dbReference type="Pfam" id="PF01625">
    <property type="entry name" value="PMSR"/>
    <property type="match status" value="1"/>
</dbReference>
<evidence type="ECO:0000313" key="8">
    <source>
        <dbReference type="Proteomes" id="UP000324738"/>
    </source>
</evidence>
<dbReference type="GO" id="GO:0008113">
    <property type="term" value="F:peptide-methionine (S)-S-oxide reductase activity"/>
    <property type="evidence" value="ECO:0007669"/>
    <property type="project" value="UniProtKB-UniRule"/>
</dbReference>
<dbReference type="PANTHER" id="PTHR42799:SF2">
    <property type="entry name" value="MITOCHONDRIAL PEPTIDE METHIONINE SULFOXIDE REDUCTASE"/>
    <property type="match status" value="1"/>
</dbReference>
<dbReference type="OrthoDB" id="4174719at2"/>
<keyword evidence="1 4" id="KW-0560">Oxidoreductase</keyword>
<gene>
    <name evidence="4 7" type="primary">msrA</name>
    <name evidence="7" type="ORF">FPY71_14595</name>
</gene>
<dbReference type="InterPro" id="IPR036509">
    <property type="entry name" value="Met_Sox_Rdtase_MsrA_sf"/>
</dbReference>
<evidence type="ECO:0000256" key="3">
    <source>
        <dbReference type="ARBA" id="ARBA00048782"/>
    </source>
</evidence>
<dbReference type="EMBL" id="VTWH01000003">
    <property type="protein sequence ID" value="KAA0969742.1"/>
    <property type="molecule type" value="Genomic_DNA"/>
</dbReference>
<dbReference type="GO" id="GO:0034599">
    <property type="term" value="P:cellular response to oxidative stress"/>
    <property type="evidence" value="ECO:0007669"/>
    <property type="project" value="TreeGrafter"/>
</dbReference>
<feature type="domain" description="Peptide methionine sulphoxide reductase MsrA" evidence="6">
    <location>
        <begin position="28"/>
        <end position="176"/>
    </location>
</feature>
<keyword evidence="8" id="KW-1185">Reference proteome</keyword>
<comment type="function">
    <text evidence="4">Has an important function as a repair enzyme for proteins that have been inactivated by oxidation. Catalyzes the reversible oxidation-reduction of methionine sulfoxide in proteins to methionine.</text>
</comment>
<dbReference type="Proteomes" id="UP000324738">
    <property type="component" value="Unassembled WGS sequence"/>
</dbReference>
<evidence type="ECO:0000256" key="5">
    <source>
        <dbReference type="SAM" id="SignalP"/>
    </source>
</evidence>
<dbReference type="GO" id="GO:0033744">
    <property type="term" value="F:L-methionine:thioredoxin-disulfide S-oxidoreductase activity"/>
    <property type="evidence" value="ECO:0007669"/>
    <property type="project" value="RHEA"/>
</dbReference>
<evidence type="ECO:0000256" key="2">
    <source>
        <dbReference type="ARBA" id="ARBA00047806"/>
    </source>
</evidence>
<feature type="chain" id="PRO_5022954470" description="Peptide methionine sulfoxide reductase MsrA" evidence="5">
    <location>
        <begin position="24"/>
        <end position="203"/>
    </location>
</feature>
<feature type="signal peptide" evidence="5">
    <location>
        <begin position="1"/>
        <end position="23"/>
    </location>
</feature>
<dbReference type="PANTHER" id="PTHR42799">
    <property type="entry name" value="MITOCHONDRIAL PEPTIDE METHIONINE SULFOXIDE REDUCTASE"/>
    <property type="match status" value="1"/>
</dbReference>
<dbReference type="InterPro" id="IPR002569">
    <property type="entry name" value="Met_Sox_Rdtase_MsrA_dom"/>
</dbReference>
<dbReference type="SUPFAM" id="SSF55068">
    <property type="entry name" value="Peptide methionine sulfoxide reductase"/>
    <property type="match status" value="1"/>
</dbReference>
<proteinExistence type="inferred from homology"/>
<name>A0A5B0DUR0_9HYPH</name>
<reference evidence="7 8" key="1">
    <citation type="submission" date="2019-08" db="EMBL/GenBank/DDBJ databases">
        <title>Aureimonas fodiniaquatilis sp. nov., isolated from a coal mine wastewater.</title>
        <authorList>
            <person name="Kim W."/>
        </authorList>
    </citation>
    <scope>NUCLEOTIDE SEQUENCE [LARGE SCALE GENOMIC DNA]</scope>
    <source>
        <strain evidence="7 8">CAU 1482</strain>
    </source>
</reference>
<evidence type="ECO:0000313" key="7">
    <source>
        <dbReference type="EMBL" id="KAA0969742.1"/>
    </source>
</evidence>
<comment type="caution">
    <text evidence="7">The sequence shown here is derived from an EMBL/GenBank/DDBJ whole genome shotgun (WGS) entry which is preliminary data.</text>
</comment>
<dbReference type="AlphaFoldDB" id="A0A5B0DUR0"/>
<sequence>MVLRFLTLCFAVLVLALPQKAMAEQRVAVFAGGCFWSVEAHFDKMPGVIATVSGFSGGTVANPSYERVLAGDTGHLEAVEVTYDSAKVTYDQLLYAFWHFIDPTDGGGQFCDRGNQYETAIFYGNDAEKQAAETSKLGIVEELRKDIATKIIPALPFYAAEPYHQDFASKNPARYEAYRVGCGRDVAIRSVWGERAFAGLPPT</sequence>